<dbReference type="GO" id="GO:0003676">
    <property type="term" value="F:nucleic acid binding"/>
    <property type="evidence" value="ECO:0007669"/>
    <property type="project" value="InterPro"/>
</dbReference>
<dbReference type="STRING" id="105785.A0A2J7Q2G9"/>
<keyword evidence="3" id="KW-1185">Reference proteome</keyword>
<dbReference type="OrthoDB" id="10017160at2759"/>
<feature type="region of interest" description="Disordered" evidence="1">
    <location>
        <begin position="43"/>
        <end position="62"/>
    </location>
</feature>
<comment type="caution">
    <text evidence="2">The sequence shown here is derived from an EMBL/GenBank/DDBJ whole genome shotgun (WGS) entry which is preliminary data.</text>
</comment>
<dbReference type="AlphaFoldDB" id="A0A2J7Q2G9"/>
<dbReference type="PANTHER" id="PTHR46060:SF1">
    <property type="entry name" value="MARINER MOS1 TRANSPOSASE-LIKE PROTEIN"/>
    <property type="match status" value="1"/>
</dbReference>
<dbReference type="InParanoid" id="A0A2J7Q2G9"/>
<dbReference type="PANTHER" id="PTHR46060">
    <property type="entry name" value="MARINER MOS1 TRANSPOSASE-LIKE PROTEIN"/>
    <property type="match status" value="1"/>
</dbReference>
<dbReference type="Proteomes" id="UP000235965">
    <property type="component" value="Unassembled WGS sequence"/>
</dbReference>
<name>A0A2J7Q2G9_9NEOP</name>
<accession>A0A2J7Q2G9</accession>
<evidence type="ECO:0000313" key="3">
    <source>
        <dbReference type="Proteomes" id="UP000235965"/>
    </source>
</evidence>
<reference evidence="2 3" key="1">
    <citation type="submission" date="2017-12" db="EMBL/GenBank/DDBJ databases">
        <title>Hemimetabolous genomes reveal molecular basis of termite eusociality.</title>
        <authorList>
            <person name="Harrison M.C."/>
            <person name="Jongepier E."/>
            <person name="Robertson H.M."/>
            <person name="Arning N."/>
            <person name="Bitard-Feildel T."/>
            <person name="Chao H."/>
            <person name="Childers C.P."/>
            <person name="Dinh H."/>
            <person name="Doddapaneni H."/>
            <person name="Dugan S."/>
            <person name="Gowin J."/>
            <person name="Greiner C."/>
            <person name="Han Y."/>
            <person name="Hu H."/>
            <person name="Hughes D.S.T."/>
            <person name="Huylmans A.-K."/>
            <person name="Kemena C."/>
            <person name="Kremer L.P.M."/>
            <person name="Lee S.L."/>
            <person name="Lopez-Ezquerra A."/>
            <person name="Mallet L."/>
            <person name="Monroy-Kuhn J.M."/>
            <person name="Moser A."/>
            <person name="Murali S.C."/>
            <person name="Muzny D.M."/>
            <person name="Otani S."/>
            <person name="Piulachs M.-D."/>
            <person name="Poelchau M."/>
            <person name="Qu J."/>
            <person name="Schaub F."/>
            <person name="Wada-Katsumata A."/>
            <person name="Worley K.C."/>
            <person name="Xie Q."/>
            <person name="Ylla G."/>
            <person name="Poulsen M."/>
            <person name="Gibbs R.A."/>
            <person name="Schal C."/>
            <person name="Richards S."/>
            <person name="Belles X."/>
            <person name="Korb J."/>
            <person name="Bornberg-Bauer E."/>
        </authorList>
    </citation>
    <scope>NUCLEOTIDE SEQUENCE [LARGE SCALE GENOMIC DNA]</scope>
    <source>
        <tissue evidence="2">Whole body</tissue>
    </source>
</reference>
<evidence type="ECO:0008006" key="4">
    <source>
        <dbReference type="Google" id="ProtNLM"/>
    </source>
</evidence>
<proteinExistence type="predicted"/>
<dbReference type="InterPro" id="IPR052709">
    <property type="entry name" value="Transposase-MT_Hybrid"/>
</dbReference>
<dbReference type="InterPro" id="IPR036397">
    <property type="entry name" value="RNaseH_sf"/>
</dbReference>
<organism evidence="2 3">
    <name type="scientific">Cryptotermes secundus</name>
    <dbReference type="NCBI Taxonomy" id="105785"/>
    <lineage>
        <taxon>Eukaryota</taxon>
        <taxon>Metazoa</taxon>
        <taxon>Ecdysozoa</taxon>
        <taxon>Arthropoda</taxon>
        <taxon>Hexapoda</taxon>
        <taxon>Insecta</taxon>
        <taxon>Pterygota</taxon>
        <taxon>Neoptera</taxon>
        <taxon>Polyneoptera</taxon>
        <taxon>Dictyoptera</taxon>
        <taxon>Blattodea</taxon>
        <taxon>Blattoidea</taxon>
        <taxon>Termitoidae</taxon>
        <taxon>Kalotermitidae</taxon>
        <taxon>Cryptotermitinae</taxon>
        <taxon>Cryptotermes</taxon>
    </lineage>
</organism>
<evidence type="ECO:0000313" key="2">
    <source>
        <dbReference type="EMBL" id="PNF22781.1"/>
    </source>
</evidence>
<protein>
    <recommendedName>
        <fullName evidence="4">Mos1 transposase HTH domain-containing protein</fullName>
    </recommendedName>
</protein>
<evidence type="ECO:0000256" key="1">
    <source>
        <dbReference type="SAM" id="MobiDB-lite"/>
    </source>
</evidence>
<dbReference type="Gene3D" id="3.30.420.10">
    <property type="entry name" value="Ribonuclease H-like superfamily/Ribonuclease H"/>
    <property type="match status" value="1"/>
</dbReference>
<sequence>MLELLVKLSKSGREIGEMLVQVHRDNAMKKTAVYKLVTRFSEGRESDTDEDRSGRPTTSRTEENIAKVCQLLRENCRLTIRNIAETEYTDTRKACASVRELLASKQKTVLEHPPHSPYLTPNNFFVPEHKGNVKLRHFNGIDDIRINRTVALKAIPQNQGADIGA</sequence>
<dbReference type="EMBL" id="NEVH01019370">
    <property type="protein sequence ID" value="PNF22781.1"/>
    <property type="molecule type" value="Genomic_DNA"/>
</dbReference>
<gene>
    <name evidence="2" type="ORF">B7P43_G02526</name>
</gene>